<sequence>MDWNRIFLRMPQLLGIDDSAEEHQDFVEEALQEGIEWDAGDAENAAADGYGSEEDGLPWPVFHAGYDQACVVGRIHIIDSQTLASEGKDAGNVLVVFFDECGWAVRFSREELGHVADITRVDNCMLDEHGCWVRHTARRMR</sequence>
<dbReference type="EMBL" id="KZ826366">
    <property type="protein sequence ID" value="PYI04709.1"/>
    <property type="molecule type" value="Genomic_DNA"/>
</dbReference>
<dbReference type="OrthoDB" id="4364812at2759"/>
<proteinExistence type="predicted"/>
<keyword evidence="2" id="KW-1185">Reference proteome</keyword>
<organism evidence="1 2">
    <name type="scientific">Aspergillus sclerotiicarbonarius (strain CBS 121057 / IBT 28362)</name>
    <dbReference type="NCBI Taxonomy" id="1448318"/>
    <lineage>
        <taxon>Eukaryota</taxon>
        <taxon>Fungi</taxon>
        <taxon>Dikarya</taxon>
        <taxon>Ascomycota</taxon>
        <taxon>Pezizomycotina</taxon>
        <taxon>Eurotiomycetes</taxon>
        <taxon>Eurotiomycetidae</taxon>
        <taxon>Eurotiales</taxon>
        <taxon>Aspergillaceae</taxon>
        <taxon>Aspergillus</taxon>
        <taxon>Aspergillus subgen. Circumdati</taxon>
    </lineage>
</organism>
<protein>
    <submittedName>
        <fullName evidence="1">Uncharacterized protein</fullName>
    </submittedName>
</protein>
<dbReference type="AlphaFoldDB" id="A0A319ETS3"/>
<accession>A0A319ETS3</accession>
<dbReference type="VEuPathDB" id="FungiDB:BO78DRAFT_388405"/>
<name>A0A319ETS3_ASPSB</name>
<evidence type="ECO:0000313" key="1">
    <source>
        <dbReference type="EMBL" id="PYI04709.1"/>
    </source>
</evidence>
<dbReference type="Proteomes" id="UP000248423">
    <property type="component" value="Unassembled WGS sequence"/>
</dbReference>
<dbReference type="STRING" id="1448318.A0A319ETS3"/>
<evidence type="ECO:0000313" key="2">
    <source>
        <dbReference type="Proteomes" id="UP000248423"/>
    </source>
</evidence>
<reference evidence="1 2" key="1">
    <citation type="submission" date="2018-02" db="EMBL/GenBank/DDBJ databases">
        <title>The genomes of Aspergillus section Nigri reveals drivers in fungal speciation.</title>
        <authorList>
            <consortium name="DOE Joint Genome Institute"/>
            <person name="Vesth T.C."/>
            <person name="Nybo J."/>
            <person name="Theobald S."/>
            <person name="Brandl J."/>
            <person name="Frisvad J.C."/>
            <person name="Nielsen K.F."/>
            <person name="Lyhne E.K."/>
            <person name="Kogle M.E."/>
            <person name="Kuo A."/>
            <person name="Riley R."/>
            <person name="Clum A."/>
            <person name="Nolan M."/>
            <person name="Lipzen A."/>
            <person name="Salamov A."/>
            <person name="Henrissat B."/>
            <person name="Wiebenga A."/>
            <person name="De vries R.P."/>
            <person name="Grigoriev I.V."/>
            <person name="Mortensen U.H."/>
            <person name="Andersen M.R."/>
            <person name="Baker S.E."/>
        </authorList>
    </citation>
    <scope>NUCLEOTIDE SEQUENCE [LARGE SCALE GENOMIC DNA]</scope>
    <source>
        <strain evidence="1 2">CBS 121057</strain>
    </source>
</reference>
<gene>
    <name evidence="1" type="ORF">BO78DRAFT_388405</name>
</gene>